<feature type="chain" id="PRO_5022895058" evidence="1">
    <location>
        <begin position="26"/>
        <end position="192"/>
    </location>
</feature>
<feature type="signal peptide" evidence="1">
    <location>
        <begin position="1"/>
        <end position="25"/>
    </location>
</feature>
<dbReference type="RefSeq" id="WP_149426268.1">
    <property type="nucleotide sequence ID" value="NZ_CP022579.1"/>
</dbReference>
<accession>A0A5C1ECP2</accession>
<organism evidence="2 3">
    <name type="scientific">Oryzomicrobium terrae</name>
    <dbReference type="NCBI Taxonomy" id="1735038"/>
    <lineage>
        <taxon>Bacteria</taxon>
        <taxon>Pseudomonadati</taxon>
        <taxon>Pseudomonadota</taxon>
        <taxon>Betaproteobacteria</taxon>
        <taxon>Rhodocyclales</taxon>
        <taxon>Rhodocyclaceae</taxon>
        <taxon>Oryzomicrobium</taxon>
    </lineage>
</organism>
<dbReference type="Proteomes" id="UP000323671">
    <property type="component" value="Chromosome"/>
</dbReference>
<name>A0A5C1ECP2_9RHOO</name>
<keyword evidence="3" id="KW-1185">Reference proteome</keyword>
<sequence length="192" mass="21029">MRHPDLPLRTALLLAAALAPMAALAQGFIPPEQITQFGRTYTLAYQDVAPNGRALYEYTSAGETVDNWTTLVTLNYAKDLVSDPATWAKAVKASLDANTPKPHYALYTAKGNGYARFIFEPDGTHPSYESNIHKSFHTPACGGLLVLQYAARYAPSEEQGSAGKLVRLRTIATENAKQTVELERSDWVPACR</sequence>
<proteinExistence type="predicted"/>
<dbReference type="EMBL" id="CP022579">
    <property type="protein sequence ID" value="QEL66425.1"/>
    <property type="molecule type" value="Genomic_DNA"/>
</dbReference>
<evidence type="ECO:0000256" key="1">
    <source>
        <dbReference type="SAM" id="SignalP"/>
    </source>
</evidence>
<reference evidence="2 3" key="1">
    <citation type="submission" date="2017-07" db="EMBL/GenBank/DDBJ databases">
        <title>Complete genome sequence of Oryzomicrobium terrae TPP412.</title>
        <authorList>
            <person name="Chiu L.-W."/>
            <person name="Lo K.-J."/>
            <person name="Tsai Y.-M."/>
            <person name="Lin S.-S."/>
            <person name="Kuo C.-H."/>
            <person name="Liu C.-T."/>
        </authorList>
    </citation>
    <scope>NUCLEOTIDE SEQUENCE [LARGE SCALE GENOMIC DNA]</scope>
    <source>
        <strain evidence="2 3">TPP412</strain>
    </source>
</reference>
<evidence type="ECO:0000313" key="3">
    <source>
        <dbReference type="Proteomes" id="UP000323671"/>
    </source>
</evidence>
<gene>
    <name evidence="2" type="ORF">OTERR_29490</name>
</gene>
<dbReference type="AlphaFoldDB" id="A0A5C1ECP2"/>
<protein>
    <submittedName>
        <fullName evidence="2">Uncharacterized protein</fullName>
    </submittedName>
</protein>
<keyword evidence="1" id="KW-0732">Signal</keyword>
<evidence type="ECO:0000313" key="2">
    <source>
        <dbReference type="EMBL" id="QEL66425.1"/>
    </source>
</evidence>
<dbReference type="KEGG" id="otr:OTERR_29490"/>